<keyword evidence="3" id="KW-1185">Reference proteome</keyword>
<proteinExistence type="predicted"/>
<feature type="signal peptide" evidence="1">
    <location>
        <begin position="1"/>
        <end position="23"/>
    </location>
</feature>
<accession>A0A409XLQ0</accession>
<comment type="caution">
    <text evidence="2">The sequence shown here is derived from an EMBL/GenBank/DDBJ whole genome shotgun (WGS) entry which is preliminary data.</text>
</comment>
<dbReference type="Gene3D" id="3.40.50.1110">
    <property type="entry name" value="SGNH hydrolase"/>
    <property type="match status" value="1"/>
</dbReference>
<protein>
    <submittedName>
        <fullName evidence="2">Uncharacterized protein</fullName>
    </submittedName>
</protein>
<dbReference type="EMBL" id="NHYD01001265">
    <property type="protein sequence ID" value="PPQ91703.1"/>
    <property type="molecule type" value="Genomic_DNA"/>
</dbReference>
<sequence length="219" mass="24798">MDLLKHLLKLACMAGFSILIVCADENTFRKGLRPKFNWDRIKFVHAFGDSYSFVYGTQGLANFSFIGDALDFSFTPQQLLSNEIVPRSVRANFYSSVTITDFNTFWETEMTSYFNAVQAATNRGLRTHLFINVPPEERSPSSLGDPTKAALLKTHIDEFNHILADHITAFETSNPDTTVMSFDAHSWFNKVLNDPIPYGFTNTTGYATRLSFTGIKFYI</sequence>
<organism evidence="2 3">
    <name type="scientific">Psilocybe cyanescens</name>
    <dbReference type="NCBI Taxonomy" id="93625"/>
    <lineage>
        <taxon>Eukaryota</taxon>
        <taxon>Fungi</taxon>
        <taxon>Dikarya</taxon>
        <taxon>Basidiomycota</taxon>
        <taxon>Agaricomycotina</taxon>
        <taxon>Agaricomycetes</taxon>
        <taxon>Agaricomycetidae</taxon>
        <taxon>Agaricales</taxon>
        <taxon>Agaricineae</taxon>
        <taxon>Strophariaceae</taxon>
        <taxon>Psilocybe</taxon>
    </lineage>
</organism>
<dbReference type="OrthoDB" id="1600564at2759"/>
<name>A0A409XLQ0_PSICY</name>
<dbReference type="InParanoid" id="A0A409XLQ0"/>
<dbReference type="STRING" id="93625.A0A409XLQ0"/>
<reference evidence="2 3" key="1">
    <citation type="journal article" date="2018" name="Evol. Lett.">
        <title>Horizontal gene cluster transfer increased hallucinogenic mushroom diversity.</title>
        <authorList>
            <person name="Reynolds H.T."/>
            <person name="Vijayakumar V."/>
            <person name="Gluck-Thaler E."/>
            <person name="Korotkin H.B."/>
            <person name="Matheny P.B."/>
            <person name="Slot J.C."/>
        </authorList>
    </citation>
    <scope>NUCLEOTIDE SEQUENCE [LARGE SCALE GENOMIC DNA]</scope>
    <source>
        <strain evidence="2 3">2631</strain>
    </source>
</reference>
<gene>
    <name evidence="2" type="ORF">CVT25_012916</name>
</gene>
<evidence type="ECO:0000256" key="1">
    <source>
        <dbReference type="SAM" id="SignalP"/>
    </source>
</evidence>
<keyword evidence="1" id="KW-0732">Signal</keyword>
<dbReference type="AlphaFoldDB" id="A0A409XLQ0"/>
<dbReference type="InterPro" id="IPR036514">
    <property type="entry name" value="SGNH_hydro_sf"/>
</dbReference>
<feature type="chain" id="PRO_5019062740" evidence="1">
    <location>
        <begin position="24"/>
        <end position="219"/>
    </location>
</feature>
<evidence type="ECO:0000313" key="3">
    <source>
        <dbReference type="Proteomes" id="UP000283269"/>
    </source>
</evidence>
<dbReference type="Proteomes" id="UP000283269">
    <property type="component" value="Unassembled WGS sequence"/>
</dbReference>
<evidence type="ECO:0000313" key="2">
    <source>
        <dbReference type="EMBL" id="PPQ91703.1"/>
    </source>
</evidence>